<dbReference type="RefSeq" id="WP_130585681.1">
    <property type="nucleotide sequence ID" value="NZ_AP019389.1"/>
</dbReference>
<name>A0A3T1CEU5_9SPHN</name>
<dbReference type="EMBL" id="AP019389">
    <property type="protein sequence ID" value="BBI19504.1"/>
    <property type="molecule type" value="Genomic_DNA"/>
</dbReference>
<gene>
    <name evidence="2" type="ORF">EKJ_03510</name>
</gene>
<sequence length="69" mass="7369">MIRPIACAALACALPLAIVPPAVIANPDRSHRSMLDGGKPIARDWQATDSFNAVTLMGSDEMAIRHGER</sequence>
<evidence type="ECO:0000256" key="1">
    <source>
        <dbReference type="SAM" id="SignalP"/>
    </source>
</evidence>
<keyword evidence="3" id="KW-1185">Reference proteome</keyword>
<evidence type="ECO:0000313" key="3">
    <source>
        <dbReference type="Proteomes" id="UP000290057"/>
    </source>
</evidence>
<reference evidence="2 3" key="1">
    <citation type="submission" date="2019-01" db="EMBL/GenBank/DDBJ databases">
        <title>Complete genome sequence of Erythrobacter flavus KJ5.</title>
        <authorList>
            <person name="Kanesaki Y."/>
            <person name="Brotosudarmo T."/>
            <person name="Moriuchi R."/>
            <person name="Awai K."/>
        </authorList>
    </citation>
    <scope>NUCLEOTIDE SEQUENCE [LARGE SCALE GENOMIC DNA]</scope>
    <source>
        <strain evidence="2 3">KJ5</strain>
    </source>
</reference>
<protein>
    <submittedName>
        <fullName evidence="2">Uncharacterized protein</fullName>
    </submittedName>
</protein>
<organism evidence="2 3">
    <name type="scientific">Qipengyuania flava</name>
    <dbReference type="NCBI Taxonomy" id="192812"/>
    <lineage>
        <taxon>Bacteria</taxon>
        <taxon>Pseudomonadati</taxon>
        <taxon>Pseudomonadota</taxon>
        <taxon>Alphaproteobacteria</taxon>
        <taxon>Sphingomonadales</taxon>
        <taxon>Erythrobacteraceae</taxon>
        <taxon>Qipengyuania</taxon>
    </lineage>
</organism>
<accession>A0A3T1CEU5</accession>
<proteinExistence type="predicted"/>
<feature type="signal peptide" evidence="1">
    <location>
        <begin position="1"/>
        <end position="25"/>
    </location>
</feature>
<keyword evidence="1" id="KW-0732">Signal</keyword>
<evidence type="ECO:0000313" key="2">
    <source>
        <dbReference type="EMBL" id="BBI19504.1"/>
    </source>
</evidence>
<feature type="chain" id="PRO_5019122018" evidence="1">
    <location>
        <begin position="26"/>
        <end position="69"/>
    </location>
</feature>
<dbReference type="Proteomes" id="UP000290057">
    <property type="component" value="Chromosome"/>
</dbReference>
<dbReference type="AlphaFoldDB" id="A0A3T1CEU5"/>